<reference evidence="1" key="1">
    <citation type="submission" date="2018-05" db="EMBL/GenBank/DDBJ databases">
        <authorList>
            <person name="Lanie J.A."/>
            <person name="Ng W.-L."/>
            <person name="Kazmierczak K.M."/>
            <person name="Andrzejewski T.M."/>
            <person name="Davidsen T.M."/>
            <person name="Wayne K.J."/>
            <person name="Tettelin H."/>
            <person name="Glass J.I."/>
            <person name="Rusch D."/>
            <person name="Podicherti R."/>
            <person name="Tsui H.-C.T."/>
            <person name="Winkler M.E."/>
        </authorList>
    </citation>
    <scope>NUCLEOTIDE SEQUENCE</scope>
</reference>
<accession>A0A382I752</accession>
<evidence type="ECO:0000313" key="1">
    <source>
        <dbReference type="EMBL" id="SVB95436.1"/>
    </source>
</evidence>
<protein>
    <submittedName>
        <fullName evidence="1">Uncharacterized protein</fullName>
    </submittedName>
</protein>
<dbReference type="AlphaFoldDB" id="A0A382I752"/>
<organism evidence="1">
    <name type="scientific">marine metagenome</name>
    <dbReference type="NCBI Taxonomy" id="408172"/>
    <lineage>
        <taxon>unclassified sequences</taxon>
        <taxon>metagenomes</taxon>
        <taxon>ecological metagenomes</taxon>
    </lineage>
</organism>
<gene>
    <name evidence="1" type="ORF">METZ01_LOCUS248290</name>
</gene>
<feature type="non-terminal residue" evidence="1">
    <location>
        <position position="262"/>
    </location>
</feature>
<dbReference type="EMBL" id="UINC01065599">
    <property type="protein sequence ID" value="SVB95436.1"/>
    <property type="molecule type" value="Genomic_DNA"/>
</dbReference>
<proteinExistence type="predicted"/>
<name>A0A382I752_9ZZZZ</name>
<sequence>MHRNGLHRLSFARVFIAGMALCLTASVCAPVSAQFLSRDFRELWANEVFENYGPGGYRDYDFGEENRRFDLFGDLIVDGVDIVHMEEVRRDRPGLRGSYEQRNGRYDRFFDKLVIANEGFGPWSTRLIIGDHISTHFTPMTLNMPRFNGMRWDGSSSSNSFTVIASHFSDPVIVPNNADIETDFNRRRIFGTSALAGHWESQIGGALRIGTTFVNTHRFDSEAGTDLNGMRGTVPRVMHGGLRKLFVFVTDDNPENDTPGAT</sequence>